<keyword evidence="1" id="KW-0732">Signal</keyword>
<feature type="chain" id="PRO_5045864419" description="Htaa domain-containing protein" evidence="1">
    <location>
        <begin position="30"/>
        <end position="175"/>
    </location>
</feature>
<feature type="signal peptide" evidence="1">
    <location>
        <begin position="1"/>
        <end position="29"/>
    </location>
</feature>
<accession>A0ABP7BWA2</accession>
<reference evidence="3" key="1">
    <citation type="journal article" date="2019" name="Int. J. Syst. Evol. Microbiol.">
        <title>The Global Catalogue of Microorganisms (GCM) 10K type strain sequencing project: providing services to taxonomists for standard genome sequencing and annotation.</title>
        <authorList>
            <consortium name="The Broad Institute Genomics Platform"/>
            <consortium name="The Broad Institute Genome Sequencing Center for Infectious Disease"/>
            <person name="Wu L."/>
            <person name="Ma J."/>
        </authorList>
    </citation>
    <scope>NUCLEOTIDE SEQUENCE [LARGE SCALE GENOMIC DNA]</scope>
    <source>
        <strain evidence="3">JCM 16546</strain>
    </source>
</reference>
<evidence type="ECO:0008006" key="4">
    <source>
        <dbReference type="Google" id="ProtNLM"/>
    </source>
</evidence>
<keyword evidence="3" id="KW-1185">Reference proteome</keyword>
<dbReference type="Gene3D" id="2.60.40.230">
    <property type="entry name" value="Neocarzinostatin-like"/>
    <property type="match status" value="1"/>
</dbReference>
<evidence type="ECO:0000313" key="3">
    <source>
        <dbReference type="Proteomes" id="UP001410795"/>
    </source>
</evidence>
<sequence>MNMKKKTAAVCSALAAGALVLTAPLSASAAVTTSVSVDNSTKTWSVDPVIANLAGSTRIPVSGSGFNGFTLPYGNGVYVAFGGENFTSQDAGYYEDAVWASPTATSTTETRVLLSGGAFSNAYIDVVQAYDDIDCLVDENDTVGEQCYIYTFSGHGAFPDAAGDPNYSEVPVYFE</sequence>
<comment type="caution">
    <text evidence="2">The sequence shown here is derived from an EMBL/GenBank/DDBJ whole genome shotgun (WGS) entry which is preliminary data.</text>
</comment>
<protein>
    <recommendedName>
        <fullName evidence="4">Htaa domain-containing protein</fullName>
    </recommendedName>
</protein>
<dbReference type="EMBL" id="BAAAYV010000025">
    <property type="protein sequence ID" value="GAA3669188.1"/>
    <property type="molecule type" value="Genomic_DNA"/>
</dbReference>
<proteinExistence type="predicted"/>
<evidence type="ECO:0000313" key="2">
    <source>
        <dbReference type="EMBL" id="GAA3669188.1"/>
    </source>
</evidence>
<dbReference type="Proteomes" id="UP001410795">
    <property type="component" value="Unassembled WGS sequence"/>
</dbReference>
<evidence type="ECO:0000256" key="1">
    <source>
        <dbReference type="SAM" id="SignalP"/>
    </source>
</evidence>
<name>A0ABP7BWA2_9MICO</name>
<organism evidence="2 3">
    <name type="scientific">Microbacterium marinilacus</name>
    <dbReference type="NCBI Taxonomy" id="415209"/>
    <lineage>
        <taxon>Bacteria</taxon>
        <taxon>Bacillati</taxon>
        <taxon>Actinomycetota</taxon>
        <taxon>Actinomycetes</taxon>
        <taxon>Micrococcales</taxon>
        <taxon>Microbacteriaceae</taxon>
        <taxon>Microbacterium</taxon>
    </lineage>
</organism>
<gene>
    <name evidence="2" type="ORF">GCM10022202_34080</name>
</gene>